<evidence type="ECO:0000256" key="1">
    <source>
        <dbReference type="SAM" id="Phobius"/>
    </source>
</evidence>
<evidence type="ECO:0008006" key="5">
    <source>
        <dbReference type="Google" id="ProtNLM"/>
    </source>
</evidence>
<keyword evidence="1" id="KW-0472">Membrane</keyword>
<evidence type="ECO:0000256" key="2">
    <source>
        <dbReference type="SAM" id="SignalP"/>
    </source>
</evidence>
<accession>A0A2H0TPQ0</accession>
<dbReference type="AlphaFoldDB" id="A0A2H0TPQ0"/>
<reference evidence="4" key="1">
    <citation type="submission" date="2017-09" db="EMBL/GenBank/DDBJ databases">
        <title>Depth-based differentiation of microbial function through sediment-hosted aquifers and enrichment of novel symbionts in the deep terrestrial subsurface.</title>
        <authorList>
            <person name="Probst A.J."/>
            <person name="Ladd B."/>
            <person name="Jarett J.K."/>
            <person name="Geller-Mcgrath D.E."/>
            <person name="Sieber C.M.K."/>
            <person name="Emerson J.B."/>
            <person name="Anantharaman K."/>
            <person name="Thomas B.C."/>
            <person name="Malmstrom R."/>
            <person name="Stieglmeier M."/>
            <person name="Klingl A."/>
            <person name="Woyke T."/>
            <person name="Ryan C.M."/>
            <person name="Banfield J.F."/>
        </authorList>
    </citation>
    <scope>NUCLEOTIDE SEQUENCE [LARGE SCALE GENOMIC DNA]</scope>
</reference>
<keyword evidence="2" id="KW-0732">Signal</keyword>
<feature type="signal peptide" evidence="2">
    <location>
        <begin position="1"/>
        <end position="32"/>
    </location>
</feature>
<organism evidence="3 4">
    <name type="scientific">Candidatus Magasanikbacteria bacterium CG10_big_fil_rev_8_21_14_0_10_47_10</name>
    <dbReference type="NCBI Taxonomy" id="1974652"/>
    <lineage>
        <taxon>Bacteria</taxon>
        <taxon>Candidatus Magasanikiibacteriota</taxon>
    </lineage>
</organism>
<protein>
    <recommendedName>
        <fullName evidence="5">Integral membrane protein</fullName>
    </recommendedName>
</protein>
<gene>
    <name evidence="3" type="ORF">COU35_04090</name>
</gene>
<keyword evidence="1" id="KW-0812">Transmembrane</keyword>
<feature type="transmembrane region" description="Helical" evidence="1">
    <location>
        <begin position="187"/>
        <end position="211"/>
    </location>
</feature>
<sequence>MKRNVARKRHIHLFLGIFFASFSLMSIANAQAASQEQCVEQERPNYLRCLIQAGIDNYSDVYVDCAARTTADISRCIANLNEQVSEEPGCTCATIPHNLPSNDAIRSLDLRKKVIPQFDTPSKCADSSFNNISYAGCRWVGPEPQEPSNQQNEFQLPSDISSLNRFSNTGNTGVERAQTVIGRLIKFLTGIIGTFAFVVLVYAGVLWMTSGGNADRERRAKEIMFWGVLGVVIIFTSYGILQFVLQNAF</sequence>
<comment type="caution">
    <text evidence="3">The sequence shown here is derived from an EMBL/GenBank/DDBJ whole genome shotgun (WGS) entry which is preliminary data.</text>
</comment>
<dbReference type="Pfam" id="PF18895">
    <property type="entry name" value="T4SS_pilin"/>
    <property type="match status" value="1"/>
</dbReference>
<dbReference type="EMBL" id="PFCB01000029">
    <property type="protein sequence ID" value="PIR74109.1"/>
    <property type="molecule type" value="Genomic_DNA"/>
</dbReference>
<evidence type="ECO:0000313" key="4">
    <source>
        <dbReference type="Proteomes" id="UP000230154"/>
    </source>
</evidence>
<name>A0A2H0TPQ0_9BACT</name>
<proteinExistence type="predicted"/>
<dbReference type="InterPro" id="IPR043993">
    <property type="entry name" value="T4SS_pilin"/>
</dbReference>
<evidence type="ECO:0000313" key="3">
    <source>
        <dbReference type="EMBL" id="PIR74109.1"/>
    </source>
</evidence>
<keyword evidence="1" id="KW-1133">Transmembrane helix</keyword>
<feature type="chain" id="PRO_5013957301" description="Integral membrane protein" evidence="2">
    <location>
        <begin position="33"/>
        <end position="249"/>
    </location>
</feature>
<dbReference type="Proteomes" id="UP000230154">
    <property type="component" value="Unassembled WGS sequence"/>
</dbReference>
<feature type="transmembrane region" description="Helical" evidence="1">
    <location>
        <begin position="223"/>
        <end position="245"/>
    </location>
</feature>